<dbReference type="Pfam" id="PF00440">
    <property type="entry name" value="TetR_N"/>
    <property type="match status" value="1"/>
</dbReference>
<dbReference type="HOGENOM" id="CLU_1271499_0_0_11"/>
<dbReference type="PANTHER" id="PTHR30055">
    <property type="entry name" value="HTH-TYPE TRANSCRIPTIONAL REGULATOR RUTR"/>
    <property type="match status" value="1"/>
</dbReference>
<dbReference type="eggNOG" id="COG1309">
    <property type="taxonomic scope" value="Bacteria"/>
</dbReference>
<reference evidence="7" key="1">
    <citation type="submission" date="2010-10" db="EMBL/GenBank/DDBJ databases">
        <title>The complete genome of Rothia dentocariosa ATCC 17931.</title>
        <authorList>
            <person name="Muzny D."/>
            <person name="Qin X."/>
            <person name="Buhay C."/>
            <person name="Dugan-Rocha S."/>
            <person name="Ding Y."/>
            <person name="Chen G."/>
            <person name="Hawes A."/>
            <person name="Holder M."/>
            <person name="Jhangiani S."/>
            <person name="Johnson A."/>
            <person name="Khan Z."/>
            <person name="Li Z."/>
            <person name="Liu W."/>
            <person name="Liu X."/>
            <person name="Perez L."/>
            <person name="Shen H."/>
            <person name="Wang Q."/>
            <person name="Watt J."/>
            <person name="Xi L."/>
            <person name="Xin Y."/>
            <person name="Zhou J."/>
            <person name="Deng J."/>
            <person name="Jiang H."/>
            <person name="Liu Y."/>
            <person name="Qu J."/>
            <person name="Song X.-Z."/>
            <person name="Zhang L."/>
            <person name="Villasana D."/>
            <person name="Johnson A."/>
            <person name="Liu J."/>
            <person name="Liyanage D."/>
            <person name="Lorensuhewa L."/>
            <person name="Robinson T."/>
            <person name="Song A."/>
            <person name="Song B.-B."/>
            <person name="Dinh H."/>
            <person name="Thornton R."/>
            <person name="Coyle M."/>
            <person name="Francisco L."/>
            <person name="Jackson L."/>
            <person name="Javaid M."/>
            <person name="Korchina V."/>
            <person name="Kovar C."/>
            <person name="Mata R."/>
            <person name="Mathew T."/>
            <person name="Ngo R."/>
            <person name="Nguyen L."/>
            <person name="Nguyen N."/>
            <person name="Okwuonu G."/>
            <person name="Ongeri F."/>
            <person name="Pham C."/>
            <person name="Simmons D."/>
            <person name="Wilczek-Boney K."/>
            <person name="Hale W."/>
            <person name="Jakkamsetti A."/>
            <person name="Pham P."/>
            <person name="Ruth R."/>
            <person name="San Lucas F."/>
            <person name="Warren J."/>
            <person name="Zhang J."/>
            <person name="Zhao Z."/>
            <person name="Zhou C."/>
            <person name="Zhu D."/>
            <person name="Lee S."/>
            <person name="Bess C."/>
            <person name="Blankenburg K."/>
            <person name="Forbes L."/>
            <person name="Fu Q."/>
            <person name="Gubbala S."/>
            <person name="Hirani K."/>
            <person name="Jayaseelan J.C."/>
            <person name="Lara F."/>
            <person name="Munidasa M."/>
            <person name="Palculict T."/>
            <person name="Patil S."/>
            <person name="Pu L.-L."/>
            <person name="Saada N."/>
            <person name="Tang L."/>
            <person name="Weissenberger G."/>
            <person name="Zhu Y."/>
            <person name="Hemphill L."/>
            <person name="Shang Y."/>
            <person name="Youmans B."/>
            <person name="Ayvaz T."/>
            <person name="Ross M."/>
            <person name="Santibanez J."/>
            <person name="Aqrawi P."/>
            <person name="Gross S."/>
            <person name="Joshi V."/>
            <person name="Fowler G."/>
            <person name="Nazareth L."/>
            <person name="Reid J."/>
            <person name="Worley K."/>
            <person name="Petrosino J."/>
            <person name="Highlander S."/>
            <person name="Gibbs R."/>
        </authorList>
    </citation>
    <scope>NUCLEOTIDE SEQUENCE [LARGE SCALE GENOMIC DNA]</scope>
    <source>
        <strain evidence="7">ATCC 17931 / CDC X599 / XDIA</strain>
    </source>
</reference>
<dbReference type="InterPro" id="IPR050109">
    <property type="entry name" value="HTH-type_TetR-like_transc_reg"/>
</dbReference>
<proteinExistence type="predicted"/>
<dbReference type="Proteomes" id="UP000000387">
    <property type="component" value="Chromosome"/>
</dbReference>
<evidence type="ECO:0000256" key="4">
    <source>
        <dbReference type="PROSITE-ProRule" id="PRU00335"/>
    </source>
</evidence>
<dbReference type="SUPFAM" id="SSF46689">
    <property type="entry name" value="Homeodomain-like"/>
    <property type="match status" value="1"/>
</dbReference>
<dbReference type="InterPro" id="IPR001647">
    <property type="entry name" value="HTH_TetR"/>
</dbReference>
<evidence type="ECO:0000256" key="2">
    <source>
        <dbReference type="ARBA" id="ARBA00023125"/>
    </source>
</evidence>
<keyword evidence="2 4" id="KW-0238">DNA-binding</keyword>
<dbReference type="InterPro" id="IPR009057">
    <property type="entry name" value="Homeodomain-like_sf"/>
</dbReference>
<evidence type="ECO:0000256" key="1">
    <source>
        <dbReference type="ARBA" id="ARBA00023015"/>
    </source>
</evidence>
<dbReference type="RefSeq" id="WP_013398119.1">
    <property type="nucleotide sequence ID" value="NC_014643.1"/>
</dbReference>
<evidence type="ECO:0000313" key="7">
    <source>
        <dbReference type="Proteomes" id="UP000000387"/>
    </source>
</evidence>
<sequence>MCIAQKIVDKRSVRKAENRIAIMDAAEKLVLAGGLKALTADALAKESSVSRRTIFNHFSSVEAVVVERLNEYLRRIFEVIPDFCTPRGAHPERDMLNGVRAAFTTERLAEHVEPHARLLFALHDYALDNKFNEYSSTSYLNSIEMVIDKLWQERQDIPRMRIAIFGNLIASAICEGIAASFYDAEGNPQPPENAEKMRKNIKHCLDYVEELIDGKYAHHYSTDTETFEENHSG</sequence>
<feature type="domain" description="HTH tetR-type" evidence="5">
    <location>
        <begin position="16"/>
        <end position="76"/>
    </location>
</feature>
<feature type="DNA-binding region" description="H-T-H motif" evidence="4">
    <location>
        <begin position="39"/>
        <end position="58"/>
    </location>
</feature>
<dbReference type="Gene3D" id="1.10.357.10">
    <property type="entry name" value="Tetracycline Repressor, domain 2"/>
    <property type="match status" value="1"/>
</dbReference>
<dbReference type="GO" id="GO:0003700">
    <property type="term" value="F:DNA-binding transcription factor activity"/>
    <property type="evidence" value="ECO:0007669"/>
    <property type="project" value="TreeGrafter"/>
</dbReference>
<dbReference type="PROSITE" id="PS50977">
    <property type="entry name" value="HTH_TETR_2"/>
    <property type="match status" value="1"/>
</dbReference>
<dbReference type="PRINTS" id="PR00455">
    <property type="entry name" value="HTHTETR"/>
</dbReference>
<protein>
    <submittedName>
        <fullName evidence="6">Transcriptional regulator, TetR family</fullName>
    </submittedName>
</protein>
<dbReference type="AlphaFoldDB" id="E3H2Q3"/>
<dbReference type="EMBL" id="CP002280">
    <property type="protein sequence ID" value="ADP40322.1"/>
    <property type="molecule type" value="Genomic_DNA"/>
</dbReference>
<evidence type="ECO:0000313" key="6">
    <source>
        <dbReference type="EMBL" id="ADP40322.1"/>
    </source>
</evidence>
<gene>
    <name evidence="6" type="ordered locus">HMPREF0733_10864</name>
</gene>
<name>E3H2Q3_ROTDC</name>
<dbReference type="PANTHER" id="PTHR30055:SF234">
    <property type="entry name" value="HTH-TYPE TRANSCRIPTIONAL REGULATOR BETI"/>
    <property type="match status" value="1"/>
</dbReference>
<evidence type="ECO:0000256" key="3">
    <source>
        <dbReference type="ARBA" id="ARBA00023163"/>
    </source>
</evidence>
<keyword evidence="3" id="KW-0804">Transcription</keyword>
<evidence type="ECO:0000259" key="5">
    <source>
        <dbReference type="PROSITE" id="PS50977"/>
    </source>
</evidence>
<organism evidence="6 7">
    <name type="scientific">Rothia dentocariosa (strain ATCC 17931 / CDC X599 / XDIA)</name>
    <dbReference type="NCBI Taxonomy" id="762948"/>
    <lineage>
        <taxon>Bacteria</taxon>
        <taxon>Bacillati</taxon>
        <taxon>Actinomycetota</taxon>
        <taxon>Actinomycetes</taxon>
        <taxon>Micrococcales</taxon>
        <taxon>Micrococcaceae</taxon>
        <taxon>Rothia</taxon>
    </lineage>
</organism>
<dbReference type="GO" id="GO:0000976">
    <property type="term" value="F:transcription cis-regulatory region binding"/>
    <property type="evidence" value="ECO:0007669"/>
    <property type="project" value="TreeGrafter"/>
</dbReference>
<dbReference type="KEGG" id="rdn:HMPREF0733_10864"/>
<dbReference type="GeneID" id="29743876"/>
<keyword evidence="1" id="KW-0805">Transcription regulation</keyword>
<accession>E3H2Q3</accession>